<dbReference type="OrthoDB" id="78947at2759"/>
<evidence type="ECO:0000313" key="8">
    <source>
        <dbReference type="EMBL" id="CAG9585128.1"/>
    </source>
</evidence>
<evidence type="ECO:0000256" key="3">
    <source>
        <dbReference type="ARBA" id="ARBA00016949"/>
    </source>
</evidence>
<keyword evidence="5" id="KW-1015">Disulfide bond</keyword>
<proteinExistence type="inferred from homology"/>
<keyword evidence="9" id="KW-1185">Reference proteome</keyword>
<evidence type="ECO:0000256" key="2">
    <source>
        <dbReference type="ARBA" id="ARBA00008987"/>
    </source>
</evidence>
<gene>
    <name evidence="8" type="ORF">DCHRY22_LOCUS15611</name>
</gene>
<dbReference type="InterPro" id="IPR010357">
    <property type="entry name" value="TXNDC17_dom"/>
</dbReference>
<dbReference type="InterPro" id="IPR036249">
    <property type="entry name" value="Thioredoxin-like_sf"/>
</dbReference>
<accession>A0A8J2RDW5</accession>
<dbReference type="InterPro" id="IPR045108">
    <property type="entry name" value="TXNDC17-like"/>
</dbReference>
<dbReference type="AlphaFoldDB" id="A0A8J2RDW5"/>
<feature type="domain" description="Thioredoxin" evidence="7">
    <location>
        <begin position="7"/>
        <end position="124"/>
    </location>
</feature>
<dbReference type="Gene3D" id="3.40.30.10">
    <property type="entry name" value="Glutaredoxin"/>
    <property type="match status" value="1"/>
</dbReference>
<evidence type="ECO:0000256" key="1">
    <source>
        <dbReference type="ARBA" id="ARBA00004496"/>
    </source>
</evidence>
<evidence type="ECO:0000256" key="4">
    <source>
        <dbReference type="ARBA" id="ARBA00022490"/>
    </source>
</evidence>
<comment type="subcellular location">
    <subcellularLocation>
        <location evidence="1">Cytoplasm</location>
    </subcellularLocation>
</comment>
<evidence type="ECO:0000313" key="9">
    <source>
        <dbReference type="Proteomes" id="UP000789524"/>
    </source>
</evidence>
<organism evidence="8 9">
    <name type="scientific">Danaus chrysippus</name>
    <name type="common">African queen</name>
    <dbReference type="NCBI Taxonomy" id="151541"/>
    <lineage>
        <taxon>Eukaryota</taxon>
        <taxon>Metazoa</taxon>
        <taxon>Ecdysozoa</taxon>
        <taxon>Arthropoda</taxon>
        <taxon>Hexapoda</taxon>
        <taxon>Insecta</taxon>
        <taxon>Pterygota</taxon>
        <taxon>Neoptera</taxon>
        <taxon>Endopterygota</taxon>
        <taxon>Lepidoptera</taxon>
        <taxon>Glossata</taxon>
        <taxon>Ditrysia</taxon>
        <taxon>Papilionoidea</taxon>
        <taxon>Nymphalidae</taxon>
        <taxon>Danainae</taxon>
        <taxon>Danaini</taxon>
        <taxon>Danaina</taxon>
        <taxon>Danaus</taxon>
        <taxon>Anosia</taxon>
    </lineage>
</organism>
<evidence type="ECO:0000256" key="5">
    <source>
        <dbReference type="ARBA" id="ARBA00023157"/>
    </source>
</evidence>
<dbReference type="Pfam" id="PF06110">
    <property type="entry name" value="TXD17-like_Trx"/>
    <property type="match status" value="1"/>
</dbReference>
<dbReference type="GO" id="GO:0047134">
    <property type="term" value="F:protein-disulfide reductase [NAD(P)H] activity"/>
    <property type="evidence" value="ECO:0007669"/>
    <property type="project" value="InterPro"/>
</dbReference>
<dbReference type="SUPFAM" id="SSF52833">
    <property type="entry name" value="Thioredoxin-like"/>
    <property type="match status" value="1"/>
</dbReference>
<sequence>MVNYVDIKGFQDFSKYTEQIDSNGPPVLFFFSGSKLPNGNSWCPDCVEAEPVVKAFLSELKKDITFVYVDVGDRDYWKDRACPFRTDSRTKLMVIPTIIKWKGVQRLEGSQCNNRELLQMLMEDED</sequence>
<name>A0A8J2RDW5_9NEOP</name>
<dbReference type="Proteomes" id="UP000789524">
    <property type="component" value="Unassembled WGS sequence"/>
</dbReference>
<reference evidence="8" key="1">
    <citation type="submission" date="2021-09" db="EMBL/GenBank/DDBJ databases">
        <authorList>
            <person name="Martin H S."/>
        </authorList>
    </citation>
    <scope>NUCLEOTIDE SEQUENCE</scope>
</reference>
<dbReference type="PANTHER" id="PTHR12452:SF0">
    <property type="entry name" value="THIOREDOXIN DOMAIN-CONTAINING PROTEIN 17"/>
    <property type="match status" value="1"/>
</dbReference>
<comment type="similarity">
    <text evidence="2">Belongs to the thioredoxin family.</text>
</comment>
<dbReference type="GO" id="GO:0005829">
    <property type="term" value="C:cytosol"/>
    <property type="evidence" value="ECO:0007669"/>
    <property type="project" value="TreeGrafter"/>
</dbReference>
<dbReference type="FunFam" id="3.40.30.10:FF:000124">
    <property type="entry name" value="Thioredoxin domain-containing 17"/>
    <property type="match status" value="1"/>
</dbReference>
<comment type="caution">
    <text evidence="8">The sequence shown here is derived from an EMBL/GenBank/DDBJ whole genome shotgun (WGS) entry which is preliminary data.</text>
</comment>
<evidence type="ECO:0000259" key="7">
    <source>
        <dbReference type="Pfam" id="PF06110"/>
    </source>
</evidence>
<evidence type="ECO:0000256" key="6">
    <source>
        <dbReference type="ARBA" id="ARBA00023284"/>
    </source>
</evidence>
<protein>
    <recommendedName>
        <fullName evidence="3">Thioredoxin domain-containing protein 17</fullName>
    </recommendedName>
</protein>
<keyword evidence="6" id="KW-0676">Redox-active center</keyword>
<keyword evidence="4" id="KW-0963">Cytoplasm</keyword>
<dbReference type="EMBL" id="CAKASE010000083">
    <property type="protein sequence ID" value="CAG9585128.1"/>
    <property type="molecule type" value="Genomic_DNA"/>
</dbReference>
<dbReference type="PANTHER" id="PTHR12452">
    <property type="entry name" value="42-9-9 PROTEIN-RELATED"/>
    <property type="match status" value="1"/>
</dbReference>